<dbReference type="Proteomes" id="UP001057402">
    <property type="component" value="Chromosome 7"/>
</dbReference>
<sequence length="167" mass="16894">MKTAVAAVLVAAMAATLVPEAYCVDHVVGGSSGWAQGADYATWANGETFSVGDKLVFNYGGSHSVDQVSQSDYTNCNTGNALKSYTGGSTNITLSSSGSMYFICPTLGHCDGGMKLAITVGASSTTPTTSSSPPPPTKSGSIGISGYSNTLLAVDSILVMTVLGRTC</sequence>
<keyword evidence="2" id="KW-1185">Reference proteome</keyword>
<evidence type="ECO:0000313" key="2">
    <source>
        <dbReference type="Proteomes" id="UP001057402"/>
    </source>
</evidence>
<protein>
    <submittedName>
        <fullName evidence="1">Uncharacterized protein</fullName>
    </submittedName>
</protein>
<evidence type="ECO:0000313" key="1">
    <source>
        <dbReference type="EMBL" id="KAI4338774.1"/>
    </source>
</evidence>
<reference evidence="2" key="1">
    <citation type="journal article" date="2023" name="Front. Plant Sci.">
        <title>Chromosomal-level genome assembly of Melastoma candidum provides insights into trichome evolution.</title>
        <authorList>
            <person name="Zhong Y."/>
            <person name="Wu W."/>
            <person name="Sun C."/>
            <person name="Zou P."/>
            <person name="Liu Y."/>
            <person name="Dai S."/>
            <person name="Zhou R."/>
        </authorList>
    </citation>
    <scope>NUCLEOTIDE SEQUENCE [LARGE SCALE GENOMIC DNA]</scope>
</reference>
<dbReference type="EMBL" id="CM042886">
    <property type="protein sequence ID" value="KAI4338774.1"/>
    <property type="molecule type" value="Genomic_DNA"/>
</dbReference>
<proteinExistence type="predicted"/>
<name>A0ACB9NQF2_9MYRT</name>
<accession>A0ACB9NQF2</accession>
<organism evidence="1 2">
    <name type="scientific">Melastoma candidum</name>
    <dbReference type="NCBI Taxonomy" id="119954"/>
    <lineage>
        <taxon>Eukaryota</taxon>
        <taxon>Viridiplantae</taxon>
        <taxon>Streptophyta</taxon>
        <taxon>Embryophyta</taxon>
        <taxon>Tracheophyta</taxon>
        <taxon>Spermatophyta</taxon>
        <taxon>Magnoliopsida</taxon>
        <taxon>eudicotyledons</taxon>
        <taxon>Gunneridae</taxon>
        <taxon>Pentapetalae</taxon>
        <taxon>rosids</taxon>
        <taxon>malvids</taxon>
        <taxon>Myrtales</taxon>
        <taxon>Melastomataceae</taxon>
        <taxon>Melastomatoideae</taxon>
        <taxon>Melastomateae</taxon>
        <taxon>Melastoma</taxon>
    </lineage>
</organism>
<gene>
    <name evidence="1" type="ORF">MLD38_023787</name>
</gene>
<comment type="caution">
    <text evidence="1">The sequence shown here is derived from an EMBL/GenBank/DDBJ whole genome shotgun (WGS) entry which is preliminary data.</text>
</comment>